<evidence type="ECO:0000313" key="8">
    <source>
        <dbReference type="EMBL" id="KEF59086.1"/>
    </source>
</evidence>
<evidence type="ECO:0000256" key="3">
    <source>
        <dbReference type="ARBA" id="ARBA00022630"/>
    </source>
</evidence>
<evidence type="ECO:0000256" key="6">
    <source>
        <dbReference type="SAM" id="SignalP"/>
    </source>
</evidence>
<dbReference type="InterPro" id="IPR050416">
    <property type="entry name" value="FAD-linked_Oxidoreductase"/>
</dbReference>
<evidence type="ECO:0000256" key="2">
    <source>
        <dbReference type="ARBA" id="ARBA00005466"/>
    </source>
</evidence>
<keyword evidence="6" id="KW-0732">Signal</keyword>
<evidence type="ECO:0000256" key="1">
    <source>
        <dbReference type="ARBA" id="ARBA00001974"/>
    </source>
</evidence>
<dbReference type="Gene3D" id="3.30.465.10">
    <property type="match status" value="1"/>
</dbReference>
<reference evidence="8 9" key="1">
    <citation type="submission" date="2013-03" db="EMBL/GenBank/DDBJ databases">
        <title>The Genome Sequence of Exophiala aquamarina CBS 119918.</title>
        <authorList>
            <consortium name="The Broad Institute Genomics Platform"/>
            <person name="Cuomo C."/>
            <person name="de Hoog S."/>
            <person name="Gorbushina A."/>
            <person name="Walker B."/>
            <person name="Young S.K."/>
            <person name="Zeng Q."/>
            <person name="Gargeya S."/>
            <person name="Fitzgerald M."/>
            <person name="Haas B."/>
            <person name="Abouelleil A."/>
            <person name="Allen A.W."/>
            <person name="Alvarado L."/>
            <person name="Arachchi H.M."/>
            <person name="Berlin A.M."/>
            <person name="Chapman S.B."/>
            <person name="Gainer-Dewar J."/>
            <person name="Goldberg J."/>
            <person name="Griggs A."/>
            <person name="Gujja S."/>
            <person name="Hansen M."/>
            <person name="Howarth C."/>
            <person name="Imamovic A."/>
            <person name="Ireland A."/>
            <person name="Larimer J."/>
            <person name="McCowan C."/>
            <person name="Murphy C."/>
            <person name="Pearson M."/>
            <person name="Poon T.W."/>
            <person name="Priest M."/>
            <person name="Roberts A."/>
            <person name="Saif S."/>
            <person name="Shea T."/>
            <person name="Sisk P."/>
            <person name="Sykes S."/>
            <person name="Wortman J."/>
            <person name="Nusbaum C."/>
            <person name="Birren B."/>
        </authorList>
    </citation>
    <scope>NUCLEOTIDE SEQUENCE [LARGE SCALE GENOMIC DNA]</scope>
    <source>
        <strain evidence="8 9">CBS 119918</strain>
    </source>
</reference>
<protein>
    <recommendedName>
        <fullName evidence="7">FAD-binding PCMH-type domain-containing protein</fullName>
    </recommendedName>
</protein>
<feature type="signal peptide" evidence="6">
    <location>
        <begin position="1"/>
        <end position="17"/>
    </location>
</feature>
<dbReference type="GO" id="GO:0016491">
    <property type="term" value="F:oxidoreductase activity"/>
    <property type="evidence" value="ECO:0007669"/>
    <property type="project" value="UniProtKB-KW"/>
</dbReference>
<evidence type="ECO:0000256" key="5">
    <source>
        <dbReference type="ARBA" id="ARBA00023002"/>
    </source>
</evidence>
<dbReference type="InterPro" id="IPR036318">
    <property type="entry name" value="FAD-bd_PCMH-like_sf"/>
</dbReference>
<dbReference type="VEuPathDB" id="FungiDB:A1O9_03930"/>
<comment type="cofactor">
    <cofactor evidence="1">
        <name>FAD</name>
        <dbReference type="ChEBI" id="CHEBI:57692"/>
    </cofactor>
</comment>
<dbReference type="Pfam" id="PF01565">
    <property type="entry name" value="FAD_binding_4"/>
    <property type="match status" value="1"/>
</dbReference>
<dbReference type="Gene3D" id="3.30.43.10">
    <property type="entry name" value="Uridine Diphospho-n-acetylenolpyruvylglucosamine Reductase, domain 2"/>
    <property type="match status" value="1"/>
</dbReference>
<dbReference type="GO" id="GO:0071949">
    <property type="term" value="F:FAD binding"/>
    <property type="evidence" value="ECO:0007669"/>
    <property type="project" value="InterPro"/>
</dbReference>
<comment type="caution">
    <text evidence="8">The sequence shown here is derived from an EMBL/GenBank/DDBJ whole genome shotgun (WGS) entry which is preliminary data.</text>
</comment>
<comment type="similarity">
    <text evidence="2">Belongs to the oxygen-dependent FAD-linked oxidoreductase family.</text>
</comment>
<dbReference type="HOGENOM" id="CLU_018354_0_1_1"/>
<sequence>MALLVAAAATVAVLVYPDILKTGDGGDGRLEYELGPLLSPGASIFLPGTAEFRDKTTRWIDSLSPDIGAVVAVATEEDIQQTVLYSNRHNQPILAFGGGHGAISSMEKVHNGIEIWMGRLNHVNINPDGNSVTIGGGTKSKAVIDRLWAAGKQTVTGVCECVGITGAMLGGGRGTLQGQYGLLSDQLISSRLVLANGTAVTASKEENPDLFWALQGAGHNFGIVIEFTSKIYDARVNKTWVLEELVFTGDKLEELFSVHNRLMESQPPELVLWSFLNLMPEIDPVKPVIRYIMLYDGPVSEQRSYAAPIHELVPISSTREEISYVDIPSKTGTGESDLSCQKGAVVLRFPNDLLEINVSALRQAYETFSDMLAQEQAFIHSFFMIEAFSMQAVHAVDRESTAVPYRHNKLLLSPAIHYFPNKSLDTTAKEWGQRMRDVLLAGSGTSELQAYINYAYGDERIESWYGYEPWRLEKLRRLKREFDPHGKFSFYAPID</sequence>
<dbReference type="EMBL" id="AMGV01000003">
    <property type="protein sequence ID" value="KEF59086.1"/>
    <property type="molecule type" value="Genomic_DNA"/>
</dbReference>
<organism evidence="8 9">
    <name type="scientific">Exophiala aquamarina CBS 119918</name>
    <dbReference type="NCBI Taxonomy" id="1182545"/>
    <lineage>
        <taxon>Eukaryota</taxon>
        <taxon>Fungi</taxon>
        <taxon>Dikarya</taxon>
        <taxon>Ascomycota</taxon>
        <taxon>Pezizomycotina</taxon>
        <taxon>Eurotiomycetes</taxon>
        <taxon>Chaetothyriomycetidae</taxon>
        <taxon>Chaetothyriales</taxon>
        <taxon>Herpotrichiellaceae</taxon>
        <taxon>Exophiala</taxon>
    </lineage>
</organism>
<accession>A0A072PGU3</accession>
<keyword evidence="5" id="KW-0560">Oxidoreductase</keyword>
<gene>
    <name evidence="8" type="ORF">A1O9_03930</name>
</gene>
<dbReference type="SUPFAM" id="SSF56176">
    <property type="entry name" value="FAD-binding/transporter-associated domain-like"/>
    <property type="match status" value="1"/>
</dbReference>
<proteinExistence type="inferred from homology"/>
<feature type="domain" description="FAD-binding PCMH-type" evidence="7">
    <location>
        <begin position="63"/>
        <end position="234"/>
    </location>
</feature>
<name>A0A072PGU3_9EURO</name>
<dbReference type="InterPro" id="IPR006094">
    <property type="entry name" value="Oxid_FAD_bind_N"/>
</dbReference>
<dbReference type="InterPro" id="IPR016169">
    <property type="entry name" value="FAD-bd_PCMH_sub2"/>
</dbReference>
<dbReference type="PROSITE" id="PS51387">
    <property type="entry name" value="FAD_PCMH"/>
    <property type="match status" value="1"/>
</dbReference>
<dbReference type="GeneID" id="25278863"/>
<dbReference type="RefSeq" id="XP_013261676.1">
    <property type="nucleotide sequence ID" value="XM_013406222.1"/>
</dbReference>
<keyword evidence="4" id="KW-0274">FAD</keyword>
<dbReference type="STRING" id="1182545.A0A072PGU3"/>
<keyword evidence="3" id="KW-0285">Flavoprotein</keyword>
<dbReference type="PANTHER" id="PTHR42973:SF9">
    <property type="entry name" value="FAD-BINDING PCMH-TYPE DOMAIN-CONTAINING PROTEIN-RELATED"/>
    <property type="match status" value="1"/>
</dbReference>
<evidence type="ECO:0000259" key="7">
    <source>
        <dbReference type="PROSITE" id="PS51387"/>
    </source>
</evidence>
<dbReference type="AlphaFoldDB" id="A0A072PGU3"/>
<dbReference type="Gene3D" id="3.40.462.20">
    <property type="match status" value="1"/>
</dbReference>
<dbReference type="InterPro" id="IPR016166">
    <property type="entry name" value="FAD-bd_PCMH"/>
</dbReference>
<evidence type="ECO:0000313" key="9">
    <source>
        <dbReference type="Proteomes" id="UP000027920"/>
    </source>
</evidence>
<evidence type="ECO:0000256" key="4">
    <source>
        <dbReference type="ARBA" id="ARBA00022827"/>
    </source>
</evidence>
<dbReference type="PANTHER" id="PTHR42973">
    <property type="entry name" value="BINDING OXIDOREDUCTASE, PUTATIVE (AFU_ORTHOLOGUE AFUA_1G17690)-RELATED"/>
    <property type="match status" value="1"/>
</dbReference>
<keyword evidence="9" id="KW-1185">Reference proteome</keyword>
<dbReference type="InterPro" id="IPR016167">
    <property type="entry name" value="FAD-bd_PCMH_sub1"/>
</dbReference>
<feature type="chain" id="PRO_5001683477" description="FAD-binding PCMH-type domain-containing protein" evidence="6">
    <location>
        <begin position="18"/>
        <end position="495"/>
    </location>
</feature>
<dbReference type="OrthoDB" id="415825at2759"/>
<dbReference type="Proteomes" id="UP000027920">
    <property type="component" value="Unassembled WGS sequence"/>
</dbReference>